<dbReference type="PROSITE" id="PS50889">
    <property type="entry name" value="S4"/>
    <property type="match status" value="1"/>
</dbReference>
<name>A0A2M7XBL9_9BACT</name>
<dbReference type="InterPro" id="IPR050188">
    <property type="entry name" value="RluA_PseudoU_synthase"/>
</dbReference>
<feature type="domain" description="RNA-binding S4" evidence="6">
    <location>
        <begin position="13"/>
        <end position="74"/>
    </location>
</feature>
<evidence type="ECO:0000256" key="5">
    <source>
        <dbReference type="RuleBase" id="RU362028"/>
    </source>
</evidence>
<dbReference type="Proteomes" id="UP000229385">
    <property type="component" value="Unassembled WGS sequence"/>
</dbReference>
<protein>
    <recommendedName>
        <fullName evidence="5">Pseudouridine synthase</fullName>
        <ecNumber evidence="5">5.4.99.-</ecNumber>
    </recommendedName>
</protein>
<evidence type="ECO:0000256" key="2">
    <source>
        <dbReference type="ARBA" id="ARBA00023235"/>
    </source>
</evidence>
<dbReference type="InterPro" id="IPR002942">
    <property type="entry name" value="S4_RNA-bd"/>
</dbReference>
<evidence type="ECO:0000256" key="1">
    <source>
        <dbReference type="ARBA" id="ARBA00010876"/>
    </source>
</evidence>
<evidence type="ECO:0000259" key="6">
    <source>
        <dbReference type="SMART" id="SM00363"/>
    </source>
</evidence>
<dbReference type="GO" id="GO:0000455">
    <property type="term" value="P:enzyme-directed rRNA pseudouridine synthesis"/>
    <property type="evidence" value="ECO:0007669"/>
    <property type="project" value="TreeGrafter"/>
</dbReference>
<dbReference type="AlphaFoldDB" id="A0A2M7XBL9"/>
<feature type="active site" evidence="3">
    <location>
        <position position="138"/>
    </location>
</feature>
<comment type="catalytic activity">
    <reaction evidence="5">
        <text>a uridine in RNA = a pseudouridine in RNA</text>
        <dbReference type="Rhea" id="RHEA:48348"/>
        <dbReference type="Rhea" id="RHEA-COMP:12068"/>
        <dbReference type="Rhea" id="RHEA-COMP:12069"/>
        <dbReference type="ChEBI" id="CHEBI:65314"/>
        <dbReference type="ChEBI" id="CHEBI:65315"/>
    </reaction>
</comment>
<dbReference type="Pfam" id="PF01479">
    <property type="entry name" value="S4"/>
    <property type="match status" value="1"/>
</dbReference>
<evidence type="ECO:0000256" key="4">
    <source>
        <dbReference type="PROSITE-ProRule" id="PRU00182"/>
    </source>
</evidence>
<dbReference type="Gene3D" id="3.10.290.10">
    <property type="entry name" value="RNA-binding S4 domain"/>
    <property type="match status" value="1"/>
</dbReference>
<dbReference type="NCBIfam" id="TIGR00005">
    <property type="entry name" value="rluA_subfam"/>
    <property type="match status" value="1"/>
</dbReference>
<dbReference type="InterPro" id="IPR006145">
    <property type="entry name" value="PsdUridine_synth_RsuA/RluA"/>
</dbReference>
<dbReference type="CDD" id="cd02869">
    <property type="entry name" value="PseudoU_synth_RluA_like"/>
    <property type="match status" value="1"/>
</dbReference>
<evidence type="ECO:0000256" key="3">
    <source>
        <dbReference type="PIRSR" id="PIRSR606225-1"/>
    </source>
</evidence>
<comment type="caution">
    <text evidence="7">The sequence shown here is derived from an EMBL/GenBank/DDBJ whole genome shotgun (WGS) entry which is preliminary data.</text>
</comment>
<dbReference type="PANTHER" id="PTHR21600:SF44">
    <property type="entry name" value="RIBOSOMAL LARGE SUBUNIT PSEUDOURIDINE SYNTHASE D"/>
    <property type="match status" value="1"/>
</dbReference>
<gene>
    <name evidence="7" type="ORF">CO174_03850</name>
</gene>
<proteinExistence type="inferred from homology"/>
<comment type="function">
    <text evidence="5">Responsible for synthesis of pseudouridine from uracil.</text>
</comment>
<dbReference type="SUPFAM" id="SSF55120">
    <property type="entry name" value="Pseudouridine synthase"/>
    <property type="match status" value="1"/>
</dbReference>
<organism evidence="7 8">
    <name type="scientific">Candidatus Uhrbacteria bacterium CG_4_9_14_3_um_filter_50_9</name>
    <dbReference type="NCBI Taxonomy" id="1975035"/>
    <lineage>
        <taxon>Bacteria</taxon>
        <taxon>Candidatus Uhriibacteriota</taxon>
    </lineage>
</organism>
<dbReference type="GO" id="GO:0120159">
    <property type="term" value="F:rRNA pseudouridine synthase activity"/>
    <property type="evidence" value="ECO:0007669"/>
    <property type="project" value="UniProtKB-ARBA"/>
</dbReference>
<dbReference type="InterPro" id="IPR036986">
    <property type="entry name" value="S4_RNA-bd_sf"/>
</dbReference>
<dbReference type="InterPro" id="IPR020103">
    <property type="entry name" value="PsdUridine_synth_cat_dom_sf"/>
</dbReference>
<dbReference type="Gene3D" id="3.30.2350.10">
    <property type="entry name" value="Pseudouridine synthase"/>
    <property type="match status" value="1"/>
</dbReference>
<dbReference type="SUPFAM" id="SSF55174">
    <property type="entry name" value="Alpha-L RNA-binding motif"/>
    <property type="match status" value="1"/>
</dbReference>
<evidence type="ECO:0000313" key="8">
    <source>
        <dbReference type="Proteomes" id="UP000229385"/>
    </source>
</evidence>
<accession>A0A2M7XBL9</accession>
<keyword evidence="2 5" id="KW-0413">Isomerase</keyword>
<dbReference type="PANTHER" id="PTHR21600">
    <property type="entry name" value="MITOCHONDRIAL RNA PSEUDOURIDINE SYNTHASE"/>
    <property type="match status" value="1"/>
</dbReference>
<comment type="similarity">
    <text evidence="1 5">Belongs to the pseudouridine synthase RluA family.</text>
</comment>
<reference evidence="8" key="1">
    <citation type="submission" date="2017-09" db="EMBL/GenBank/DDBJ databases">
        <title>Depth-based differentiation of microbial function through sediment-hosted aquifers and enrichment of novel symbionts in the deep terrestrial subsurface.</title>
        <authorList>
            <person name="Probst A.J."/>
            <person name="Ladd B."/>
            <person name="Jarett J.K."/>
            <person name="Geller-Mcgrath D.E."/>
            <person name="Sieber C.M.K."/>
            <person name="Emerson J.B."/>
            <person name="Anantharaman K."/>
            <person name="Thomas B.C."/>
            <person name="Malmstrom R."/>
            <person name="Stieglmeier M."/>
            <person name="Klingl A."/>
            <person name="Woyke T."/>
            <person name="Ryan C.M."/>
            <person name="Banfield J.F."/>
        </authorList>
    </citation>
    <scope>NUCLEOTIDE SEQUENCE [LARGE SCALE GENOMIC DNA]</scope>
</reference>
<dbReference type="InterPro" id="IPR006225">
    <property type="entry name" value="PsdUridine_synth_RluC/D"/>
</dbReference>
<keyword evidence="4" id="KW-0694">RNA-binding</keyword>
<evidence type="ECO:0000313" key="7">
    <source>
        <dbReference type="EMBL" id="PJA45291.1"/>
    </source>
</evidence>
<sequence>MPELHPTPSDLGVRLDVFVTAHLDLSRSQIQRLIKAGSITLDDKKVTPHTPIESGSVVFYPEAEVVMSAKKTGTAPLLEVVYEDKDVMVIDKPAGIIVHQATPHDTDPTVVDALLELHPEIIHVGDDPARPGIVHRLDKDVSGLMVIAKTQEAFEDLKKQFQSRTVQKEYLALAYGELPLDHDTIDLKIIRSKVRGRMVARPESQEGKESLTEYDVLERLKTTTYVRVRIHTGRTHQIRVHFFALGHSLVGDKLYKMKKMKWRPIDIDRIFLHATKLAFHLPSGEEKMFESTLPKELEQVLSAVR</sequence>
<dbReference type="EC" id="5.4.99.-" evidence="5"/>
<dbReference type="EMBL" id="PFWU01000044">
    <property type="protein sequence ID" value="PJA45291.1"/>
    <property type="molecule type" value="Genomic_DNA"/>
</dbReference>
<dbReference type="GO" id="GO:0003723">
    <property type="term" value="F:RNA binding"/>
    <property type="evidence" value="ECO:0007669"/>
    <property type="project" value="UniProtKB-KW"/>
</dbReference>
<dbReference type="InterPro" id="IPR006224">
    <property type="entry name" value="PsdUridine_synth_RluA-like_CS"/>
</dbReference>
<dbReference type="CDD" id="cd00165">
    <property type="entry name" value="S4"/>
    <property type="match status" value="1"/>
</dbReference>
<dbReference type="SMART" id="SM00363">
    <property type="entry name" value="S4"/>
    <property type="match status" value="1"/>
</dbReference>
<dbReference type="PROSITE" id="PS01129">
    <property type="entry name" value="PSI_RLU"/>
    <property type="match status" value="1"/>
</dbReference>
<dbReference type="Pfam" id="PF00849">
    <property type="entry name" value="PseudoU_synth_2"/>
    <property type="match status" value="1"/>
</dbReference>